<dbReference type="InterPro" id="IPR052044">
    <property type="entry name" value="PKS_Associated_Protein"/>
</dbReference>
<comment type="caution">
    <text evidence="3">The sequence shown here is derived from an EMBL/GenBank/DDBJ whole genome shotgun (WGS) entry which is preliminary data.</text>
</comment>
<dbReference type="PANTHER" id="PTHR36114:SF1">
    <property type="entry name" value="16.7 KDA PROTEIN IN WHIE LOCUS"/>
    <property type="match status" value="1"/>
</dbReference>
<evidence type="ECO:0000259" key="2">
    <source>
        <dbReference type="Pfam" id="PF07883"/>
    </source>
</evidence>
<dbReference type="PIRSF" id="PIRSF016602">
    <property type="entry name" value="CurC_prd"/>
    <property type="match status" value="1"/>
</dbReference>
<dbReference type="Pfam" id="PF07883">
    <property type="entry name" value="Cupin_2"/>
    <property type="match status" value="1"/>
</dbReference>
<dbReference type="CDD" id="cd06991">
    <property type="entry name" value="cupin_TcmJ-like"/>
    <property type="match status" value="1"/>
</dbReference>
<dbReference type="Gene3D" id="2.60.120.10">
    <property type="entry name" value="Jelly Rolls"/>
    <property type="match status" value="1"/>
</dbReference>
<name>A0ABW6UK38_9ACTN</name>
<dbReference type="Proteomes" id="UP001602058">
    <property type="component" value="Unassembled WGS sequence"/>
</dbReference>
<gene>
    <name evidence="3" type="ORF">ACFY1D_16970</name>
</gene>
<sequence length="159" mass="17294">MSATGAGVPGDEEKNVTPPPVVRKVSRAAVEPNRKRGGDVRILLSPRTVHSTSGFGGSLTLEPGEYVCEHLHPYSEEFVYVIAGRLQIRIGEELIDLAADDSVMVPKGMRHRMVNLCDERAQVIFHLAPLAPRPELGHVDTEFLPERSDEPAPPVGGAR</sequence>
<keyword evidence="4" id="KW-1185">Reference proteome</keyword>
<feature type="region of interest" description="Disordered" evidence="1">
    <location>
        <begin position="1"/>
        <end position="20"/>
    </location>
</feature>
<dbReference type="InterPro" id="IPR014710">
    <property type="entry name" value="RmlC-like_jellyroll"/>
</dbReference>
<dbReference type="SUPFAM" id="SSF51182">
    <property type="entry name" value="RmlC-like cupins"/>
    <property type="match status" value="1"/>
</dbReference>
<dbReference type="InterPro" id="IPR016672">
    <property type="entry name" value="Polyketide_Synth_CurC_prd"/>
</dbReference>
<evidence type="ECO:0000313" key="3">
    <source>
        <dbReference type="EMBL" id="MFF4523093.1"/>
    </source>
</evidence>
<dbReference type="RefSeq" id="WP_229877335.1">
    <property type="nucleotide sequence ID" value="NZ_BMVM01000007.1"/>
</dbReference>
<dbReference type="EMBL" id="JBIAWJ010000007">
    <property type="protein sequence ID" value="MFF4523093.1"/>
    <property type="molecule type" value="Genomic_DNA"/>
</dbReference>
<dbReference type="InterPro" id="IPR013096">
    <property type="entry name" value="Cupin_2"/>
</dbReference>
<dbReference type="PANTHER" id="PTHR36114">
    <property type="entry name" value="16.7 KDA PROTEIN IN WHIE LOCUS"/>
    <property type="match status" value="1"/>
</dbReference>
<proteinExistence type="predicted"/>
<dbReference type="InterPro" id="IPR011051">
    <property type="entry name" value="RmlC_Cupin_sf"/>
</dbReference>
<protein>
    <submittedName>
        <fullName evidence="3">Cupin domain-containing protein</fullName>
    </submittedName>
</protein>
<feature type="domain" description="Cupin type-2" evidence="2">
    <location>
        <begin position="59"/>
        <end position="125"/>
    </location>
</feature>
<organism evidence="3 4">
    <name type="scientific">Streptomyces bluensis</name>
    <dbReference type="NCBI Taxonomy" id="33897"/>
    <lineage>
        <taxon>Bacteria</taxon>
        <taxon>Bacillati</taxon>
        <taxon>Actinomycetota</taxon>
        <taxon>Actinomycetes</taxon>
        <taxon>Kitasatosporales</taxon>
        <taxon>Streptomycetaceae</taxon>
        <taxon>Streptomyces</taxon>
    </lineage>
</organism>
<accession>A0ABW6UK38</accession>
<evidence type="ECO:0000256" key="1">
    <source>
        <dbReference type="SAM" id="MobiDB-lite"/>
    </source>
</evidence>
<evidence type="ECO:0000313" key="4">
    <source>
        <dbReference type="Proteomes" id="UP001602058"/>
    </source>
</evidence>
<reference evidence="3 4" key="1">
    <citation type="submission" date="2024-10" db="EMBL/GenBank/DDBJ databases">
        <title>The Natural Products Discovery Center: Release of the First 8490 Sequenced Strains for Exploring Actinobacteria Biosynthetic Diversity.</title>
        <authorList>
            <person name="Kalkreuter E."/>
            <person name="Kautsar S.A."/>
            <person name="Yang D."/>
            <person name="Bader C.D."/>
            <person name="Teijaro C.N."/>
            <person name="Fluegel L."/>
            <person name="Davis C.M."/>
            <person name="Simpson J.R."/>
            <person name="Lauterbach L."/>
            <person name="Steele A.D."/>
            <person name="Gui C."/>
            <person name="Meng S."/>
            <person name="Li G."/>
            <person name="Viehrig K."/>
            <person name="Ye F."/>
            <person name="Su P."/>
            <person name="Kiefer A.F."/>
            <person name="Nichols A."/>
            <person name="Cepeda A.J."/>
            <person name="Yan W."/>
            <person name="Fan B."/>
            <person name="Jiang Y."/>
            <person name="Adhikari A."/>
            <person name="Zheng C.-J."/>
            <person name="Schuster L."/>
            <person name="Cowan T.M."/>
            <person name="Smanski M.J."/>
            <person name="Chevrette M.G."/>
            <person name="De Carvalho L.P.S."/>
            <person name="Shen B."/>
        </authorList>
    </citation>
    <scope>NUCLEOTIDE SEQUENCE [LARGE SCALE GENOMIC DNA]</scope>
    <source>
        <strain evidence="3 4">NPDC001390</strain>
    </source>
</reference>